<organism evidence="4 5">
    <name type="scientific">Mytilus edulis</name>
    <name type="common">Blue mussel</name>
    <dbReference type="NCBI Taxonomy" id="6550"/>
    <lineage>
        <taxon>Eukaryota</taxon>
        <taxon>Metazoa</taxon>
        <taxon>Spiralia</taxon>
        <taxon>Lophotrochozoa</taxon>
        <taxon>Mollusca</taxon>
        <taxon>Bivalvia</taxon>
        <taxon>Autobranchia</taxon>
        <taxon>Pteriomorphia</taxon>
        <taxon>Mytilida</taxon>
        <taxon>Mytiloidea</taxon>
        <taxon>Mytilidae</taxon>
        <taxon>Mytilinae</taxon>
        <taxon>Mytilus</taxon>
    </lineage>
</organism>
<keyword evidence="2" id="KW-1015">Disulfide bond</keyword>
<dbReference type="InterPro" id="IPR016187">
    <property type="entry name" value="CTDL_fold"/>
</dbReference>
<feature type="domain" description="C-type lectin" evidence="3">
    <location>
        <begin position="58"/>
        <end position="155"/>
    </location>
</feature>
<evidence type="ECO:0000256" key="1">
    <source>
        <dbReference type="ARBA" id="ARBA00022734"/>
    </source>
</evidence>
<gene>
    <name evidence="4" type="ORF">MEDL_14260</name>
</gene>
<dbReference type="PANTHER" id="PTHR22799">
    <property type="entry name" value="TETRANECTIN-RELATED"/>
    <property type="match status" value="1"/>
</dbReference>
<keyword evidence="1" id="KW-0430">Lectin</keyword>
<name>A0A8S3QVW2_MYTED</name>
<comment type="caution">
    <text evidence="4">The sequence shown here is derived from an EMBL/GenBank/DDBJ whole genome shotgun (WGS) entry which is preliminary data.</text>
</comment>
<evidence type="ECO:0000313" key="4">
    <source>
        <dbReference type="EMBL" id="CAG2199700.1"/>
    </source>
</evidence>
<dbReference type="SUPFAM" id="SSF56436">
    <property type="entry name" value="C-type lectin-like"/>
    <property type="match status" value="1"/>
</dbReference>
<dbReference type="PANTHER" id="PTHR22799:SF6">
    <property type="entry name" value="C-TYPE LECTIN DOMAIN FAMILY 4 MEMBER M-LIKE"/>
    <property type="match status" value="1"/>
</dbReference>
<dbReference type="SMART" id="SM00034">
    <property type="entry name" value="CLECT"/>
    <property type="match status" value="1"/>
</dbReference>
<evidence type="ECO:0000259" key="3">
    <source>
        <dbReference type="PROSITE" id="PS50041"/>
    </source>
</evidence>
<protein>
    <recommendedName>
        <fullName evidence="3">C-type lectin domain-containing protein</fullName>
    </recommendedName>
</protein>
<dbReference type="AlphaFoldDB" id="A0A8S3QVW2"/>
<dbReference type="EMBL" id="CAJPWZ010000722">
    <property type="protein sequence ID" value="CAG2199700.1"/>
    <property type="molecule type" value="Genomic_DNA"/>
</dbReference>
<proteinExistence type="predicted"/>
<dbReference type="CDD" id="cd00037">
    <property type="entry name" value="CLECT"/>
    <property type="match status" value="1"/>
</dbReference>
<dbReference type="InterPro" id="IPR001304">
    <property type="entry name" value="C-type_lectin-like"/>
</dbReference>
<dbReference type="PROSITE" id="PS00615">
    <property type="entry name" value="C_TYPE_LECTIN_1"/>
    <property type="match status" value="1"/>
</dbReference>
<dbReference type="PROSITE" id="PS50041">
    <property type="entry name" value="C_TYPE_LECTIN_2"/>
    <property type="match status" value="1"/>
</dbReference>
<dbReference type="OrthoDB" id="6139004at2759"/>
<dbReference type="InterPro" id="IPR051663">
    <property type="entry name" value="CLec_Tetranectin-domain"/>
</dbReference>
<evidence type="ECO:0000313" key="5">
    <source>
        <dbReference type="Proteomes" id="UP000683360"/>
    </source>
</evidence>
<evidence type="ECO:0000256" key="2">
    <source>
        <dbReference type="ARBA" id="ARBA00023157"/>
    </source>
</evidence>
<dbReference type="InterPro" id="IPR016186">
    <property type="entry name" value="C-type_lectin-like/link_sf"/>
</dbReference>
<dbReference type="Proteomes" id="UP000683360">
    <property type="component" value="Unassembled WGS sequence"/>
</dbReference>
<sequence length="157" mass="17819">MPKSAQKGVVLGSYVTERSTLRILCTRKKKLESNPFCKCQHIYHRPSKALLSILLSSCHEHNARLAEVHSKPQSDFLVNLAKTYGPGQSYWLGGRDDVIEGIWMWASTDQVFNYTDWYPGEPSNSGGNENCLVYGAVALKWNDTPCRNAYRFICEKE</sequence>
<keyword evidence="5" id="KW-1185">Reference proteome</keyword>
<dbReference type="InterPro" id="IPR018378">
    <property type="entry name" value="C-type_lectin_CS"/>
</dbReference>
<dbReference type="Pfam" id="PF00059">
    <property type="entry name" value="Lectin_C"/>
    <property type="match status" value="1"/>
</dbReference>
<dbReference type="GO" id="GO:0030246">
    <property type="term" value="F:carbohydrate binding"/>
    <property type="evidence" value="ECO:0007669"/>
    <property type="project" value="UniProtKB-KW"/>
</dbReference>
<reference evidence="4" key="1">
    <citation type="submission" date="2021-03" db="EMBL/GenBank/DDBJ databases">
        <authorList>
            <person name="Bekaert M."/>
        </authorList>
    </citation>
    <scope>NUCLEOTIDE SEQUENCE</scope>
</reference>
<accession>A0A8S3QVW2</accession>
<dbReference type="Gene3D" id="3.10.100.10">
    <property type="entry name" value="Mannose-Binding Protein A, subunit A"/>
    <property type="match status" value="1"/>
</dbReference>